<comment type="caution">
    <text evidence="2">The sequence shown here is derived from an EMBL/GenBank/DDBJ whole genome shotgun (WGS) entry which is preliminary data.</text>
</comment>
<dbReference type="EMBL" id="JAIWQS010000004">
    <property type="protein sequence ID" value="KAJ8767799.1"/>
    <property type="molecule type" value="Genomic_DNA"/>
</dbReference>
<name>A0AAV8TNS1_9ROSI</name>
<keyword evidence="3" id="KW-1185">Reference proteome</keyword>
<evidence type="ECO:0000313" key="3">
    <source>
        <dbReference type="Proteomes" id="UP001159364"/>
    </source>
</evidence>
<dbReference type="AlphaFoldDB" id="A0AAV8TNS1"/>
<protein>
    <submittedName>
        <fullName evidence="2">Uncharacterized protein</fullName>
    </submittedName>
</protein>
<evidence type="ECO:0000313" key="2">
    <source>
        <dbReference type="EMBL" id="KAJ8767799.1"/>
    </source>
</evidence>
<sequence>MEKERETFGGPGIGDCGAPGNPGIFGIGKPGNPGIFGTGKPGNPGIFGKGKPGILGIGKPGNPGIPGTGKPGNSGIFGTGKPGNPGIFGTGKPGNPGIPGIGGIDFFAGGESDEVDNAGKSREIPVFTWKEVNISNNENTARDFLDMISSMEKRLRLCYRFQMSKCKVL</sequence>
<gene>
    <name evidence="2" type="ORF">K2173_020739</name>
</gene>
<accession>A0AAV8TNS1</accession>
<proteinExistence type="predicted"/>
<feature type="region of interest" description="Disordered" evidence="1">
    <location>
        <begin position="1"/>
        <end position="25"/>
    </location>
</feature>
<evidence type="ECO:0000256" key="1">
    <source>
        <dbReference type="SAM" id="MobiDB-lite"/>
    </source>
</evidence>
<reference evidence="2 3" key="1">
    <citation type="submission" date="2021-09" db="EMBL/GenBank/DDBJ databases">
        <title>Genomic insights and catalytic innovation underlie evolution of tropane alkaloids biosynthesis.</title>
        <authorList>
            <person name="Wang Y.-J."/>
            <person name="Tian T."/>
            <person name="Huang J.-P."/>
            <person name="Huang S.-X."/>
        </authorList>
    </citation>
    <scope>NUCLEOTIDE SEQUENCE [LARGE SCALE GENOMIC DNA]</scope>
    <source>
        <strain evidence="2">KIB-2018</strain>
        <tissue evidence="2">Leaf</tissue>
    </source>
</reference>
<feature type="region of interest" description="Disordered" evidence="1">
    <location>
        <begin position="66"/>
        <end position="90"/>
    </location>
</feature>
<dbReference type="Proteomes" id="UP001159364">
    <property type="component" value="Linkage Group LG04"/>
</dbReference>
<organism evidence="2 3">
    <name type="scientific">Erythroxylum novogranatense</name>
    <dbReference type="NCBI Taxonomy" id="1862640"/>
    <lineage>
        <taxon>Eukaryota</taxon>
        <taxon>Viridiplantae</taxon>
        <taxon>Streptophyta</taxon>
        <taxon>Embryophyta</taxon>
        <taxon>Tracheophyta</taxon>
        <taxon>Spermatophyta</taxon>
        <taxon>Magnoliopsida</taxon>
        <taxon>eudicotyledons</taxon>
        <taxon>Gunneridae</taxon>
        <taxon>Pentapetalae</taxon>
        <taxon>rosids</taxon>
        <taxon>fabids</taxon>
        <taxon>Malpighiales</taxon>
        <taxon>Erythroxylaceae</taxon>
        <taxon>Erythroxylum</taxon>
    </lineage>
</organism>